<dbReference type="RefSeq" id="WP_091026132.1">
    <property type="nucleotide sequence ID" value="NZ_BKAE01000008.1"/>
</dbReference>
<evidence type="ECO:0000313" key="3">
    <source>
        <dbReference type="Proteomes" id="UP000199004"/>
    </source>
</evidence>
<dbReference type="InterPro" id="IPR050180">
    <property type="entry name" value="RNR_Ribonuclease"/>
</dbReference>
<dbReference type="GO" id="GO:0006402">
    <property type="term" value="P:mRNA catabolic process"/>
    <property type="evidence" value="ECO:0007669"/>
    <property type="project" value="TreeGrafter"/>
</dbReference>
<proteinExistence type="predicted"/>
<dbReference type="InterPro" id="IPR040596">
    <property type="entry name" value="RNase_II_C_S1"/>
</dbReference>
<protein>
    <submittedName>
        <fullName evidence="2">RNB domain-containing protein</fullName>
    </submittedName>
</protein>
<evidence type="ECO:0000313" key="2">
    <source>
        <dbReference type="EMBL" id="SDO17294.1"/>
    </source>
</evidence>
<dbReference type="GO" id="GO:0000175">
    <property type="term" value="F:3'-5'-RNA exonuclease activity"/>
    <property type="evidence" value="ECO:0007669"/>
    <property type="project" value="TreeGrafter"/>
</dbReference>
<dbReference type="OrthoDB" id="5800376at2"/>
<feature type="domain" description="RNB" evidence="1">
    <location>
        <begin position="57"/>
        <end position="374"/>
    </location>
</feature>
<keyword evidence="3" id="KW-1185">Reference proteome</keyword>
<dbReference type="InterPro" id="IPR012340">
    <property type="entry name" value="NA-bd_OB-fold"/>
</dbReference>
<accession>A0A1H0HE27</accession>
<dbReference type="PANTHER" id="PTHR23355">
    <property type="entry name" value="RIBONUCLEASE"/>
    <property type="match status" value="1"/>
</dbReference>
<reference evidence="2 3" key="1">
    <citation type="submission" date="2016-10" db="EMBL/GenBank/DDBJ databases">
        <authorList>
            <person name="de Groot N.N."/>
        </authorList>
    </citation>
    <scope>NUCLEOTIDE SEQUENCE [LARGE SCALE GENOMIC DNA]</scope>
    <source>
        <strain evidence="2 3">CGMCC 1.11147</strain>
    </source>
</reference>
<gene>
    <name evidence="2" type="ORF">SAMN05192576_3550</name>
</gene>
<organism evidence="2 3">
    <name type="scientific">Nocardioides szechwanensis</name>
    <dbReference type="NCBI Taxonomy" id="1005944"/>
    <lineage>
        <taxon>Bacteria</taxon>
        <taxon>Bacillati</taxon>
        <taxon>Actinomycetota</taxon>
        <taxon>Actinomycetes</taxon>
        <taxon>Propionibacteriales</taxon>
        <taxon>Nocardioidaceae</taxon>
        <taxon>Nocardioides</taxon>
    </lineage>
</organism>
<dbReference type="InterPro" id="IPR001900">
    <property type="entry name" value="RNase_II/R"/>
</dbReference>
<dbReference type="Pfam" id="PF18614">
    <property type="entry name" value="RNase_II_C_S1"/>
    <property type="match status" value="1"/>
</dbReference>
<dbReference type="STRING" id="1005944.SAMN05192576_3550"/>
<dbReference type="GO" id="GO:0003723">
    <property type="term" value="F:RNA binding"/>
    <property type="evidence" value="ECO:0007669"/>
    <property type="project" value="InterPro"/>
</dbReference>
<name>A0A1H0HE27_9ACTN</name>
<dbReference type="SUPFAM" id="SSF50249">
    <property type="entry name" value="Nucleic acid-binding proteins"/>
    <property type="match status" value="1"/>
</dbReference>
<dbReference type="Pfam" id="PF00773">
    <property type="entry name" value="RNB"/>
    <property type="match status" value="1"/>
</dbReference>
<dbReference type="GO" id="GO:0000932">
    <property type="term" value="C:P-body"/>
    <property type="evidence" value="ECO:0007669"/>
    <property type="project" value="TreeGrafter"/>
</dbReference>
<dbReference type="SMART" id="SM00955">
    <property type="entry name" value="RNB"/>
    <property type="match status" value="1"/>
</dbReference>
<evidence type="ECO:0000259" key="1">
    <source>
        <dbReference type="SMART" id="SM00955"/>
    </source>
</evidence>
<dbReference type="AlphaFoldDB" id="A0A1H0HE27"/>
<dbReference type="EMBL" id="FNIC01000006">
    <property type="protein sequence ID" value="SDO17294.1"/>
    <property type="molecule type" value="Genomic_DNA"/>
</dbReference>
<dbReference type="Proteomes" id="UP000199004">
    <property type="component" value="Unassembled WGS sequence"/>
</dbReference>
<sequence length="482" mass="52011">MPSSRVVHIKTADDDAVVAVLREGISRIQAELDVTPEFPPEVEAAAAAAAAAPRLPDLDRTDIPFVTIDPETAMDLDQALHIERAGDGYVVHYAIADLAAFVTAGDPIDLESHRRGETLYGADSKVPLHPKVISEDAGSLLAGEVRPALLWTIQVDETGEGTDVHVERARVRSTAKLSYESAQRSVDDGTASEVLQLLQEIGELRVARDAVRGGVSLPLPEQEIDIHGDRWTLEFRSMLPVELWNAQISLLTGFGAASLMVYGRVGLLRTLPPPDPRDVQRLHRTARALGIDWPAEILYPDFIRALDPAKPEHAAMVVASARLLRGSGYVAFDGEVPAEPLHSALASEYAHVTAPLRRLADRYAAEVCVALCAGEPVPAWVLEALPTLPKTMQQSGQRAKGYERAVLDLVEAGLLAARVGEELDGVVVSTDEKNPSQGVVVLKELGVEARVVGDQALPLGTDVRVRLEKADVATRKVELRLV</sequence>
<dbReference type="PANTHER" id="PTHR23355:SF42">
    <property type="entry name" value="RIBONUCLEASE II, CHLOROPLASTIC_MITOCHONDRIAL"/>
    <property type="match status" value="1"/>
</dbReference>